<feature type="domain" description="Type I cytokine receptor cytokine-binding" evidence="10">
    <location>
        <begin position="133"/>
        <end position="224"/>
    </location>
</feature>
<evidence type="ECO:0000256" key="2">
    <source>
        <dbReference type="ARBA" id="ARBA00022692"/>
    </source>
</evidence>
<evidence type="ECO:0000256" key="8">
    <source>
        <dbReference type="SAM" id="Phobius"/>
    </source>
</evidence>
<dbReference type="Proteomes" id="UP000011518">
    <property type="component" value="Unassembled WGS sequence"/>
</dbReference>
<evidence type="ECO:0000256" key="3">
    <source>
        <dbReference type="ARBA" id="ARBA00022729"/>
    </source>
</evidence>
<evidence type="ECO:0000256" key="9">
    <source>
        <dbReference type="SAM" id="SignalP"/>
    </source>
</evidence>
<sequence length="662" mass="74145">MGLLAVALLLCGSVDVVTLLVPELPGPSTVAPTPRLHLRFNPRTMTLSWNCEENSTSTRCLMVPDRNGPIEKTVHGLPLPGPRAAKNECSCTFQARPLHGGATFQVQIETSHRWFQERLLYENPGAEGTGAENFSCVIYEADFMNCTWEKGPAAPADIQYFLYIRDTKGRKERECPHYMRASGTHVGCHLDDLSAIPFWNYFLVNGSSRGPAIRFFDSVLSMKDMERHSPPANVTVHCNASDCLVGWRQPRTKQRLSPWDFQYQLDIQRQVRLRPWSMAALSALLCFPLLLGPVSCEGDPPLDPNAPIRNLRVEPGTRKVTWDRHADVTGVQCRRNGRDTKSATNNNYCVYNTLSLCNTANYTVSAASPPFSTWVLFPEPARNPGAAARNLNCRIHDVDFLTCTWAVGAEAPRDVQYHLHLKDYETGREVSCASYQVDSRGTHVGCRWARIATAFGSSESFLFLVNGTAGRDRVPCTDMFAALEDIEILSPPNITTQCNATHAFMQWSKPSHYHDKFTYDLRILYDVSNFRLLNPGSYSVSIRAQEVFVKSQSAWSAPQHFECDPEEGEQTRTWRLSLLIALGTLLAAVCTLILCKRSTLRQKIFPPIPHMKNHLGESFHNKLMVWEAGGADLEDCPVTEVHETFRPGELCLSLTGQEPAPR</sequence>
<feature type="domain" description="IL-3 receptor alpha chain N-terminal" evidence="11">
    <location>
        <begin position="308"/>
        <end position="378"/>
    </location>
</feature>
<keyword evidence="13" id="KW-1185">Reference proteome</keyword>
<dbReference type="Pfam" id="PF18611">
    <property type="entry name" value="IL3Ra_N"/>
    <property type="match status" value="2"/>
</dbReference>
<dbReference type="eggNOG" id="ENOG502RZVR">
    <property type="taxonomic scope" value="Eukaryota"/>
</dbReference>
<feature type="domain" description="IL-3 receptor alpha chain N-terminal" evidence="11">
    <location>
        <begin position="36"/>
        <end position="122"/>
    </location>
</feature>
<dbReference type="SUPFAM" id="SSF49265">
    <property type="entry name" value="Fibronectin type III"/>
    <property type="match status" value="2"/>
</dbReference>
<dbReference type="InterPro" id="IPR040907">
    <property type="entry name" value="IL3Ra_N"/>
</dbReference>
<dbReference type="Pfam" id="PF09240">
    <property type="entry name" value="IL6Ra-bind"/>
    <property type="match status" value="2"/>
</dbReference>
<evidence type="ECO:0000256" key="6">
    <source>
        <dbReference type="ARBA" id="ARBA00023170"/>
    </source>
</evidence>
<accession>L8Y8M1</accession>
<dbReference type="PROSITE" id="PS01356">
    <property type="entry name" value="HEMATOPO_REC_S_F2"/>
    <property type="match status" value="2"/>
</dbReference>
<keyword evidence="5 8" id="KW-0472">Membrane</keyword>
<evidence type="ECO:0000259" key="11">
    <source>
        <dbReference type="Pfam" id="PF18611"/>
    </source>
</evidence>
<keyword evidence="2 8" id="KW-0812">Transmembrane</keyword>
<keyword evidence="3 9" id="KW-0732">Signal</keyword>
<evidence type="ECO:0000313" key="12">
    <source>
        <dbReference type="EMBL" id="ELV12577.1"/>
    </source>
</evidence>
<dbReference type="InterPro" id="IPR013783">
    <property type="entry name" value="Ig-like_fold"/>
</dbReference>
<reference evidence="13" key="1">
    <citation type="submission" date="2012-07" db="EMBL/GenBank/DDBJ databases">
        <title>Genome of the Chinese tree shrew, a rising model animal genetically related to primates.</title>
        <authorList>
            <person name="Zhang G."/>
            <person name="Fan Y."/>
            <person name="Yao Y."/>
            <person name="Huang Z."/>
        </authorList>
    </citation>
    <scope>NUCLEOTIDE SEQUENCE [LARGE SCALE GENOMIC DNA]</scope>
</reference>
<dbReference type="AlphaFoldDB" id="L8Y8M1"/>
<dbReference type="InParanoid" id="L8Y8M1"/>
<evidence type="ECO:0000313" key="13">
    <source>
        <dbReference type="Proteomes" id="UP000011518"/>
    </source>
</evidence>
<evidence type="ECO:0000259" key="10">
    <source>
        <dbReference type="Pfam" id="PF09240"/>
    </source>
</evidence>
<dbReference type="GO" id="GO:0004896">
    <property type="term" value="F:cytokine receptor activity"/>
    <property type="evidence" value="ECO:0007669"/>
    <property type="project" value="InterPro"/>
</dbReference>
<dbReference type="PANTHER" id="PTHR23037:SF46">
    <property type="entry name" value="INTERLEUKIN 5 RECEPTOR SUBUNIT ALPHA"/>
    <property type="match status" value="1"/>
</dbReference>
<feature type="transmembrane region" description="Helical" evidence="8">
    <location>
        <begin position="574"/>
        <end position="595"/>
    </location>
</feature>
<proteinExistence type="predicted"/>
<dbReference type="FunFam" id="2.60.40.10:FF:001087">
    <property type="entry name" value="Colony stimulating factor 2 receptor alpha subunit"/>
    <property type="match status" value="1"/>
</dbReference>
<dbReference type="InterPro" id="IPR015321">
    <property type="entry name" value="TypeI_recpt_CBD"/>
</dbReference>
<dbReference type="InterPro" id="IPR036116">
    <property type="entry name" value="FN3_sf"/>
</dbReference>
<evidence type="ECO:0000256" key="1">
    <source>
        <dbReference type="ARBA" id="ARBA00004479"/>
    </source>
</evidence>
<keyword evidence="4 8" id="KW-1133">Transmembrane helix</keyword>
<dbReference type="Gene3D" id="2.60.40.3850">
    <property type="match status" value="1"/>
</dbReference>
<gene>
    <name evidence="12" type="ORF">TREES_T100013665</name>
</gene>
<feature type="signal peptide" evidence="9">
    <location>
        <begin position="1"/>
        <end position="19"/>
    </location>
</feature>
<feature type="chain" id="PRO_5003998823" evidence="9">
    <location>
        <begin position="20"/>
        <end position="662"/>
    </location>
</feature>
<keyword evidence="7" id="KW-0325">Glycoprotein</keyword>
<evidence type="ECO:0000256" key="4">
    <source>
        <dbReference type="ARBA" id="ARBA00022989"/>
    </source>
</evidence>
<feature type="domain" description="Type I cytokine receptor cytokine-binding" evidence="10">
    <location>
        <begin position="390"/>
        <end position="483"/>
    </location>
</feature>
<evidence type="ECO:0000256" key="5">
    <source>
        <dbReference type="ARBA" id="ARBA00023136"/>
    </source>
</evidence>
<dbReference type="EMBL" id="KB364439">
    <property type="protein sequence ID" value="ELV12577.1"/>
    <property type="molecule type" value="Genomic_DNA"/>
</dbReference>
<reference evidence="13" key="2">
    <citation type="journal article" date="2013" name="Nat. Commun.">
        <title>Genome of the Chinese tree shrew.</title>
        <authorList>
            <person name="Fan Y."/>
            <person name="Huang Z.Y."/>
            <person name="Cao C.C."/>
            <person name="Chen C.S."/>
            <person name="Chen Y.X."/>
            <person name="Fan D.D."/>
            <person name="He J."/>
            <person name="Hou H.L."/>
            <person name="Hu L."/>
            <person name="Hu X.T."/>
            <person name="Jiang X.T."/>
            <person name="Lai R."/>
            <person name="Lang Y.S."/>
            <person name="Liang B."/>
            <person name="Liao S.G."/>
            <person name="Mu D."/>
            <person name="Ma Y.Y."/>
            <person name="Niu Y.Y."/>
            <person name="Sun X.Q."/>
            <person name="Xia J.Q."/>
            <person name="Xiao J."/>
            <person name="Xiong Z.Q."/>
            <person name="Xu L."/>
            <person name="Yang L."/>
            <person name="Zhang Y."/>
            <person name="Zhao W."/>
            <person name="Zhao X.D."/>
            <person name="Zheng Y.T."/>
            <person name="Zhou J.M."/>
            <person name="Zhu Y.B."/>
            <person name="Zhang G.J."/>
            <person name="Wang J."/>
            <person name="Yao Y.G."/>
        </authorList>
    </citation>
    <scope>NUCLEOTIDE SEQUENCE [LARGE SCALE GENOMIC DNA]</scope>
</reference>
<dbReference type="Gene3D" id="2.60.40.10">
    <property type="entry name" value="Immunoglobulins"/>
    <property type="match status" value="4"/>
</dbReference>
<dbReference type="GO" id="GO:0009897">
    <property type="term" value="C:external side of plasma membrane"/>
    <property type="evidence" value="ECO:0007669"/>
    <property type="project" value="TreeGrafter"/>
</dbReference>
<keyword evidence="6 12" id="KW-0675">Receptor</keyword>
<dbReference type="FunCoup" id="L8Y8M1">
    <property type="interactions" value="536"/>
</dbReference>
<dbReference type="PANTHER" id="PTHR23037">
    <property type="entry name" value="CYTOKINE RECEPTOR"/>
    <property type="match status" value="1"/>
</dbReference>
<comment type="subcellular location">
    <subcellularLocation>
        <location evidence="1">Membrane</location>
        <topology evidence="1">Single-pass type I membrane protein</topology>
    </subcellularLocation>
</comment>
<name>L8Y8M1_TUPCH</name>
<dbReference type="STRING" id="246437.L8Y8M1"/>
<dbReference type="InterPro" id="IPR003532">
    <property type="entry name" value="Short_hematopoietin_rcpt_2_CS"/>
</dbReference>
<protein>
    <submittedName>
        <fullName evidence="12">Interleukin-3 receptor subunit alpha</fullName>
    </submittedName>
</protein>
<organism evidence="12 13">
    <name type="scientific">Tupaia chinensis</name>
    <name type="common">Chinese tree shrew</name>
    <name type="synonym">Tupaia belangeri chinensis</name>
    <dbReference type="NCBI Taxonomy" id="246437"/>
    <lineage>
        <taxon>Eukaryota</taxon>
        <taxon>Metazoa</taxon>
        <taxon>Chordata</taxon>
        <taxon>Craniata</taxon>
        <taxon>Vertebrata</taxon>
        <taxon>Euteleostomi</taxon>
        <taxon>Mammalia</taxon>
        <taxon>Eutheria</taxon>
        <taxon>Euarchontoglires</taxon>
        <taxon>Scandentia</taxon>
        <taxon>Tupaiidae</taxon>
        <taxon>Tupaia</taxon>
    </lineage>
</organism>
<evidence type="ECO:0000256" key="7">
    <source>
        <dbReference type="ARBA" id="ARBA00023180"/>
    </source>
</evidence>